<accession>A0ABU1RR05</accession>
<dbReference type="EMBL" id="JAVDTT010000002">
    <property type="protein sequence ID" value="MDR6841208.1"/>
    <property type="molecule type" value="Genomic_DNA"/>
</dbReference>
<dbReference type="RefSeq" id="WP_310091794.1">
    <property type="nucleotide sequence ID" value="NZ_JAVDTT010000002.1"/>
</dbReference>
<comment type="caution">
    <text evidence="1">The sequence shown here is derived from an EMBL/GenBank/DDBJ whole genome shotgun (WGS) entry which is preliminary data.</text>
</comment>
<proteinExistence type="predicted"/>
<evidence type="ECO:0000313" key="2">
    <source>
        <dbReference type="Proteomes" id="UP001254759"/>
    </source>
</evidence>
<gene>
    <name evidence="1" type="ORF">J2W94_001493</name>
</gene>
<reference evidence="1 2" key="1">
    <citation type="submission" date="2023-07" db="EMBL/GenBank/DDBJ databases">
        <title>Sorghum-associated microbial communities from plants grown in Nebraska, USA.</title>
        <authorList>
            <person name="Schachtman D."/>
        </authorList>
    </citation>
    <scope>NUCLEOTIDE SEQUENCE [LARGE SCALE GENOMIC DNA]</scope>
    <source>
        <strain evidence="1 2">BE107</strain>
    </source>
</reference>
<protein>
    <submittedName>
        <fullName evidence="1">Uncharacterized protein</fullName>
    </submittedName>
</protein>
<organism evidence="1 2">
    <name type="scientific">Pseudoxanthomonas sacheonensis</name>
    <dbReference type="NCBI Taxonomy" id="443615"/>
    <lineage>
        <taxon>Bacteria</taxon>
        <taxon>Pseudomonadati</taxon>
        <taxon>Pseudomonadota</taxon>
        <taxon>Gammaproteobacteria</taxon>
        <taxon>Lysobacterales</taxon>
        <taxon>Lysobacteraceae</taxon>
        <taxon>Pseudoxanthomonas</taxon>
    </lineage>
</organism>
<name>A0ABU1RR05_9GAMM</name>
<dbReference type="Proteomes" id="UP001254759">
    <property type="component" value="Unassembled WGS sequence"/>
</dbReference>
<evidence type="ECO:0000313" key="1">
    <source>
        <dbReference type="EMBL" id="MDR6841208.1"/>
    </source>
</evidence>
<sequence length="118" mass="13334">MFTHRLGVGDSYEITASLQLNGAGSLELVYVGPMKPERISALGDVLAQEFLDLVRTVRILVTKGFENEKESLLKKYRGRALDQVVKGVPMLQRNIWPKRTDPAFIKYRDRKMAGLSKP</sequence>
<keyword evidence="2" id="KW-1185">Reference proteome</keyword>